<accession>A0AAV4D402</accession>
<dbReference type="AlphaFoldDB" id="A0AAV4D402"/>
<dbReference type="EMBL" id="BLXT01007365">
    <property type="protein sequence ID" value="GFO38840.1"/>
    <property type="molecule type" value="Genomic_DNA"/>
</dbReference>
<evidence type="ECO:0000313" key="1">
    <source>
        <dbReference type="EMBL" id="GFO38840.1"/>
    </source>
</evidence>
<keyword evidence="2" id="KW-1185">Reference proteome</keyword>
<comment type="caution">
    <text evidence="1">The sequence shown here is derived from an EMBL/GenBank/DDBJ whole genome shotgun (WGS) entry which is preliminary data.</text>
</comment>
<name>A0AAV4D402_9GAST</name>
<gene>
    <name evidence="1" type="ORF">PoB_006534500</name>
</gene>
<protein>
    <submittedName>
        <fullName evidence="1">Uncharacterized protein</fullName>
    </submittedName>
</protein>
<proteinExistence type="predicted"/>
<evidence type="ECO:0000313" key="2">
    <source>
        <dbReference type="Proteomes" id="UP000735302"/>
    </source>
</evidence>
<reference evidence="1 2" key="1">
    <citation type="journal article" date="2021" name="Elife">
        <title>Chloroplast acquisition without the gene transfer in kleptoplastic sea slugs, Plakobranchus ocellatus.</title>
        <authorList>
            <person name="Maeda T."/>
            <person name="Takahashi S."/>
            <person name="Yoshida T."/>
            <person name="Shimamura S."/>
            <person name="Takaki Y."/>
            <person name="Nagai Y."/>
            <person name="Toyoda A."/>
            <person name="Suzuki Y."/>
            <person name="Arimoto A."/>
            <person name="Ishii H."/>
            <person name="Satoh N."/>
            <person name="Nishiyama T."/>
            <person name="Hasebe M."/>
            <person name="Maruyama T."/>
            <person name="Minagawa J."/>
            <person name="Obokata J."/>
            <person name="Shigenobu S."/>
        </authorList>
    </citation>
    <scope>NUCLEOTIDE SEQUENCE [LARGE SCALE GENOMIC DNA]</scope>
</reference>
<organism evidence="1 2">
    <name type="scientific">Plakobranchus ocellatus</name>
    <dbReference type="NCBI Taxonomy" id="259542"/>
    <lineage>
        <taxon>Eukaryota</taxon>
        <taxon>Metazoa</taxon>
        <taxon>Spiralia</taxon>
        <taxon>Lophotrochozoa</taxon>
        <taxon>Mollusca</taxon>
        <taxon>Gastropoda</taxon>
        <taxon>Heterobranchia</taxon>
        <taxon>Euthyneura</taxon>
        <taxon>Panpulmonata</taxon>
        <taxon>Sacoglossa</taxon>
        <taxon>Placobranchoidea</taxon>
        <taxon>Plakobranchidae</taxon>
        <taxon>Plakobranchus</taxon>
    </lineage>
</organism>
<sequence>MQWKGPSDVLATIGANDYIINVKGKEETYNASLLKRFITMDAVGDVKLTGDGSVSAASLAVVRNDDEVSGCDDCCVKFYRSFVAGVARRQWMTCLRVCVYVCV</sequence>
<dbReference type="Proteomes" id="UP000735302">
    <property type="component" value="Unassembled WGS sequence"/>
</dbReference>